<dbReference type="GO" id="GO:0000785">
    <property type="term" value="C:chromatin"/>
    <property type="evidence" value="ECO:0007669"/>
    <property type="project" value="TreeGrafter"/>
</dbReference>
<evidence type="ECO:0000256" key="3">
    <source>
        <dbReference type="ARBA" id="ARBA00023235"/>
    </source>
</evidence>
<feature type="compositionally biased region" description="Acidic residues" evidence="6">
    <location>
        <begin position="163"/>
        <end position="188"/>
    </location>
</feature>
<comment type="catalytic activity">
    <reaction evidence="1 4 5">
        <text>[protein]-peptidylproline (omega=180) = [protein]-peptidylproline (omega=0)</text>
        <dbReference type="Rhea" id="RHEA:16237"/>
        <dbReference type="Rhea" id="RHEA-COMP:10747"/>
        <dbReference type="Rhea" id="RHEA-COMP:10748"/>
        <dbReference type="ChEBI" id="CHEBI:83833"/>
        <dbReference type="ChEBI" id="CHEBI:83834"/>
        <dbReference type="EC" id="5.2.1.8"/>
    </reaction>
</comment>
<evidence type="ECO:0000313" key="8">
    <source>
        <dbReference type="EMBL" id="KAF2900878.1"/>
    </source>
</evidence>
<dbReference type="Gene3D" id="2.60.120.340">
    <property type="entry name" value="Nucleoplasmin core domain"/>
    <property type="match status" value="1"/>
</dbReference>
<dbReference type="Pfam" id="PF00254">
    <property type="entry name" value="FKBP_C"/>
    <property type="match status" value="1"/>
</dbReference>
<dbReference type="PIRSF" id="PIRSF001473">
    <property type="entry name" value="FK506-bp_FPR3"/>
    <property type="match status" value="1"/>
</dbReference>
<dbReference type="InterPro" id="IPR001179">
    <property type="entry name" value="PPIase_FKBP_dom"/>
</dbReference>
<evidence type="ECO:0000256" key="5">
    <source>
        <dbReference type="PROSITE-ProRule" id="PRU00277"/>
    </source>
</evidence>
<sequence length="423" mass="47582">MFWGLIMEPKRRYMQEVTQSFHISMASLDVFASNDKPCQVLLNYDQRNYLLCTLQKDKIIQCPLDLNFEAGDVIAFATNGESNVHLTGYVIETDEPLEESSSEDEQDIQEKLEIEGKRKKKPSEPANNQPPKKKSKTEQLLDEVQEYDSNDDESFSLSKYLNEEEEQSEESGDSEASEESDQDEEAVVEEASSSDNDDDEDDDDGGEISSLSDDEEKEEVQIKMNGKQKKKKKVTEALENNLKASTGLKMKTDQQTPNKLKTPNKQDKTPKQDKKENKTPKQDKTPKENKTPKQKSEIATKSPGEQAQSPQKRTIEGGIIIQDIKVGDGPIAKSGKLLQVYYEGRLKHNNKLFDKLVQGQGFKFRLGKREVIKGWDVGVNGMKVGGKRRIVCPPAMAYGEKGSPPQIPPNSTLVFEVELKGVK</sequence>
<comment type="similarity">
    <text evidence="4">Belongs to the FKBP-type PPIase family.</text>
</comment>
<dbReference type="SUPFAM" id="SSF54534">
    <property type="entry name" value="FKBP-like"/>
    <property type="match status" value="1"/>
</dbReference>
<dbReference type="Pfam" id="PF17800">
    <property type="entry name" value="NPL"/>
    <property type="match status" value="1"/>
</dbReference>
<keyword evidence="3 4" id="KW-0413">Isomerase</keyword>
<dbReference type="PANTHER" id="PTHR43811:SF19">
    <property type="entry name" value="39 KDA FK506-BINDING NUCLEAR PROTEIN"/>
    <property type="match status" value="1"/>
</dbReference>
<dbReference type="InterPro" id="IPR046357">
    <property type="entry name" value="PPIase_dom_sf"/>
</dbReference>
<dbReference type="PANTHER" id="PTHR43811">
    <property type="entry name" value="FKBP-TYPE PEPTIDYL-PROLYL CIS-TRANS ISOMERASE FKPA"/>
    <property type="match status" value="1"/>
</dbReference>
<evidence type="ECO:0000256" key="6">
    <source>
        <dbReference type="SAM" id="MobiDB-lite"/>
    </source>
</evidence>
<evidence type="ECO:0000256" key="1">
    <source>
        <dbReference type="ARBA" id="ARBA00000971"/>
    </source>
</evidence>
<accession>A0A8K0D7J0</accession>
<evidence type="ECO:0000256" key="2">
    <source>
        <dbReference type="ARBA" id="ARBA00023110"/>
    </source>
</evidence>
<dbReference type="AlphaFoldDB" id="A0A8K0D7J0"/>
<proteinExistence type="inferred from homology"/>
<protein>
    <recommendedName>
        <fullName evidence="4">FK506-binding protein</fullName>
        <ecNumber evidence="4">5.2.1.8</ecNumber>
    </recommendedName>
</protein>
<reference evidence="8" key="1">
    <citation type="submission" date="2019-08" db="EMBL/GenBank/DDBJ databases">
        <title>The genome of the North American firefly Photinus pyralis.</title>
        <authorList>
            <consortium name="Photinus pyralis genome working group"/>
            <person name="Fallon T.R."/>
            <person name="Sander Lower S.E."/>
            <person name="Weng J.-K."/>
        </authorList>
    </citation>
    <scope>NUCLEOTIDE SEQUENCE</scope>
    <source>
        <strain evidence="8">TRF0915ILg1</strain>
        <tissue evidence="8">Whole body</tissue>
    </source>
</reference>
<evidence type="ECO:0000256" key="4">
    <source>
        <dbReference type="PIRNR" id="PIRNR001473"/>
    </source>
</evidence>
<dbReference type="Gene3D" id="3.10.50.40">
    <property type="match status" value="1"/>
</dbReference>
<feature type="compositionally biased region" description="Basic and acidic residues" evidence="6">
    <location>
        <begin position="264"/>
        <end position="298"/>
    </location>
</feature>
<name>A0A8K0D7J0_IGNLU</name>
<organism evidence="8 9">
    <name type="scientific">Ignelater luminosus</name>
    <name type="common">Cucubano</name>
    <name type="synonym">Pyrophorus luminosus</name>
    <dbReference type="NCBI Taxonomy" id="2038154"/>
    <lineage>
        <taxon>Eukaryota</taxon>
        <taxon>Metazoa</taxon>
        <taxon>Ecdysozoa</taxon>
        <taxon>Arthropoda</taxon>
        <taxon>Hexapoda</taxon>
        <taxon>Insecta</taxon>
        <taxon>Pterygota</taxon>
        <taxon>Neoptera</taxon>
        <taxon>Endopterygota</taxon>
        <taxon>Coleoptera</taxon>
        <taxon>Polyphaga</taxon>
        <taxon>Elateriformia</taxon>
        <taxon>Elateroidea</taxon>
        <taxon>Elateridae</taxon>
        <taxon>Agrypninae</taxon>
        <taxon>Pyrophorini</taxon>
        <taxon>Ignelater</taxon>
    </lineage>
</organism>
<keyword evidence="2 4" id="KW-0697">Rotamase</keyword>
<gene>
    <name evidence="8" type="ORF">ILUMI_05283</name>
</gene>
<dbReference type="FunFam" id="3.10.50.40:FF:000006">
    <property type="entry name" value="Peptidyl-prolyl cis-trans isomerase"/>
    <property type="match status" value="1"/>
</dbReference>
<dbReference type="EMBL" id="VTPC01001956">
    <property type="protein sequence ID" value="KAF2900878.1"/>
    <property type="molecule type" value="Genomic_DNA"/>
</dbReference>
<dbReference type="EC" id="5.2.1.8" evidence="4"/>
<feature type="compositionally biased region" description="Acidic residues" evidence="6">
    <location>
        <begin position="195"/>
        <end position="218"/>
    </location>
</feature>
<dbReference type="GO" id="GO:0003755">
    <property type="term" value="F:peptidyl-prolyl cis-trans isomerase activity"/>
    <property type="evidence" value="ECO:0007669"/>
    <property type="project" value="UniProtKB-KW"/>
</dbReference>
<feature type="compositionally biased region" description="Polar residues" evidence="6">
    <location>
        <begin position="253"/>
        <end position="263"/>
    </location>
</feature>
<dbReference type="InterPro" id="IPR023566">
    <property type="entry name" value="PPIase_Fpr3/Fpr4-like"/>
</dbReference>
<keyword evidence="9" id="KW-1185">Reference proteome</keyword>
<dbReference type="GO" id="GO:0005730">
    <property type="term" value="C:nucleolus"/>
    <property type="evidence" value="ECO:0007669"/>
    <property type="project" value="TreeGrafter"/>
</dbReference>
<dbReference type="OrthoDB" id="1902587at2759"/>
<feature type="region of interest" description="Disordered" evidence="6">
    <location>
        <begin position="113"/>
        <end position="314"/>
    </location>
</feature>
<feature type="compositionally biased region" description="Polar residues" evidence="6">
    <location>
        <begin position="299"/>
        <end position="312"/>
    </location>
</feature>
<dbReference type="PROSITE" id="PS50059">
    <property type="entry name" value="FKBP_PPIASE"/>
    <property type="match status" value="1"/>
</dbReference>
<feature type="domain" description="PPIase FKBP-type" evidence="7">
    <location>
        <begin position="335"/>
        <end position="423"/>
    </location>
</feature>
<dbReference type="InterPro" id="IPR041232">
    <property type="entry name" value="NPL"/>
</dbReference>
<comment type="caution">
    <text evidence="8">The sequence shown here is derived from an EMBL/GenBank/DDBJ whole genome shotgun (WGS) entry which is preliminary data.</text>
</comment>
<dbReference type="Proteomes" id="UP000801492">
    <property type="component" value="Unassembled WGS sequence"/>
</dbReference>
<evidence type="ECO:0000259" key="7">
    <source>
        <dbReference type="PROSITE" id="PS50059"/>
    </source>
</evidence>
<evidence type="ECO:0000313" key="9">
    <source>
        <dbReference type="Proteomes" id="UP000801492"/>
    </source>
</evidence>
<feature type="compositionally biased region" description="Acidic residues" evidence="6">
    <location>
        <begin position="140"/>
        <end position="154"/>
    </location>
</feature>